<dbReference type="EMBL" id="JADCNL010000012">
    <property type="protein sequence ID" value="KAG0457167.1"/>
    <property type="molecule type" value="Genomic_DNA"/>
</dbReference>
<evidence type="ECO:0000256" key="4">
    <source>
        <dbReference type="SAM" id="MobiDB-lite"/>
    </source>
</evidence>
<dbReference type="Proteomes" id="UP000636800">
    <property type="component" value="Chromosome 12"/>
</dbReference>
<protein>
    <recommendedName>
        <fullName evidence="7">Scarecrow-like protein 6</fullName>
    </recommendedName>
</protein>
<organism evidence="5 6">
    <name type="scientific">Vanilla planifolia</name>
    <name type="common">Vanilla</name>
    <dbReference type="NCBI Taxonomy" id="51239"/>
    <lineage>
        <taxon>Eukaryota</taxon>
        <taxon>Viridiplantae</taxon>
        <taxon>Streptophyta</taxon>
        <taxon>Embryophyta</taxon>
        <taxon>Tracheophyta</taxon>
        <taxon>Spermatophyta</taxon>
        <taxon>Magnoliopsida</taxon>
        <taxon>Liliopsida</taxon>
        <taxon>Asparagales</taxon>
        <taxon>Orchidaceae</taxon>
        <taxon>Vanilloideae</taxon>
        <taxon>Vanilleae</taxon>
        <taxon>Vanilla</taxon>
    </lineage>
</organism>
<comment type="similarity">
    <text evidence="3">Belongs to the GRAS family.</text>
</comment>
<evidence type="ECO:0000256" key="1">
    <source>
        <dbReference type="ARBA" id="ARBA00023015"/>
    </source>
</evidence>
<feature type="region of interest" description="SAW" evidence="3">
    <location>
        <begin position="688"/>
        <end position="759"/>
    </location>
</feature>
<proteinExistence type="inferred from homology"/>
<feature type="short sequence motif" description="VHIID" evidence="3">
    <location>
        <begin position="509"/>
        <end position="513"/>
    </location>
</feature>
<keyword evidence="1" id="KW-0805">Transcription regulation</keyword>
<dbReference type="OrthoDB" id="2012683at2759"/>
<dbReference type="PROSITE" id="PS50985">
    <property type="entry name" value="GRAS"/>
    <property type="match status" value="1"/>
</dbReference>
<dbReference type="PANTHER" id="PTHR31636">
    <property type="entry name" value="OSJNBA0084A10.13 PROTEIN-RELATED"/>
    <property type="match status" value="1"/>
</dbReference>
<feature type="region of interest" description="Leucine repeat II (LRII)" evidence="3">
    <location>
        <begin position="558"/>
        <end position="590"/>
    </location>
</feature>
<evidence type="ECO:0000313" key="6">
    <source>
        <dbReference type="Proteomes" id="UP000636800"/>
    </source>
</evidence>
<feature type="region of interest" description="Disordered" evidence="4">
    <location>
        <begin position="44"/>
        <end position="71"/>
    </location>
</feature>
<evidence type="ECO:0000256" key="3">
    <source>
        <dbReference type="PROSITE-ProRule" id="PRU01191"/>
    </source>
</evidence>
<feature type="compositionally biased region" description="Basic and acidic residues" evidence="4">
    <location>
        <begin position="44"/>
        <end position="53"/>
    </location>
</feature>
<name>A0A835PWA6_VANPL</name>
<comment type="caution">
    <text evidence="5">The sequence shown here is derived from an EMBL/GenBank/DDBJ whole genome shotgun (WGS) entry which is preliminary data.</text>
</comment>
<comment type="caution">
    <text evidence="3">Lacks conserved residue(s) required for the propagation of feature annotation.</text>
</comment>
<reference evidence="5 6" key="1">
    <citation type="journal article" date="2020" name="Nat. Food">
        <title>A phased Vanilla planifolia genome enables genetic improvement of flavour and production.</title>
        <authorList>
            <person name="Hasing T."/>
            <person name="Tang H."/>
            <person name="Brym M."/>
            <person name="Khazi F."/>
            <person name="Huang T."/>
            <person name="Chambers A.H."/>
        </authorList>
    </citation>
    <scope>NUCLEOTIDE SEQUENCE [LARGE SCALE GENOMIC DNA]</scope>
    <source>
        <tissue evidence="5">Leaf</tissue>
    </source>
</reference>
<feature type="region of interest" description="Disordered" evidence="4">
    <location>
        <begin position="258"/>
        <end position="278"/>
    </location>
</feature>
<keyword evidence="2" id="KW-0804">Transcription</keyword>
<keyword evidence="6" id="KW-1185">Reference proteome</keyword>
<gene>
    <name evidence="5" type="ORF">HPP92_022324</name>
</gene>
<evidence type="ECO:0000256" key="2">
    <source>
        <dbReference type="ARBA" id="ARBA00023163"/>
    </source>
</evidence>
<dbReference type="InterPro" id="IPR005202">
    <property type="entry name" value="TF_GRAS"/>
</dbReference>
<evidence type="ECO:0008006" key="7">
    <source>
        <dbReference type="Google" id="ProtNLM"/>
    </source>
</evidence>
<feature type="compositionally biased region" description="Low complexity" evidence="4">
    <location>
        <begin position="58"/>
        <end position="67"/>
    </location>
</feature>
<accession>A0A835PWA6</accession>
<sequence length="760" mass="82843">MRGTPFSFQGKGTLEAVTAQVFGVGKEEGGVSLSCKRKKGEVLEPRSVLDHRSPSPPTSSSTLSSSLGCAGGPSDTVGVAVVTETPSHQCPPTNAGPSSFPAEAIVRKEEWSMELQPIGGVLEMSAEKCGSGVNDWEMMFSESAATTNQEQTFLRWIMDDIDDPSTGKQHHHQLQQELFASAQAPLLEYDAGVGGLGFGLVDPGLEFEVIGEHGRAASVSATSASCIGSSQRNSKPALSPPLSIVLGGKNVSFVNPPTIHTSSSSHPGMFSQEPTEEKPHLQRQHLLLNSQQQELTSNAAVFLPLLPYAAETEQQQTQDLLLPHQPKRHLSLLTDPACCNQNSTFPQPQPATYKLQQRQTKFNPSTSGDENAANTFAAQQQQHQALVDQLFKAAELVEAGNFVSAHGILARLNQQLASPLGKPLLRSAYYFKEALQFLIASSSSLSLTAASSPSNHCRVPSSTPLSTPFDVVLKLSAYKAFSEVSPILHFTNFTITQTLLEELGTTDRIHIVDFDIGIGGQWSSFMQGLAQRRAPAIPLLKLTAFIPPCFFHPLELHLTQENLSNFAAELNIPFEVNICGIDSFDPAEILAASAGRNEAIAVNLPVGGWFSLSFSQMLRLVKQLLPRIVISVDQGFERSDLPFSHHLFHAYQSAVVLLDSIDSAGSNLDMANKIERFVLQPRIENCVIGRYHAADKMLPWRTLLASAGFLPLQFSNFTETQAECLLKRVQIRGFHVEKHLETLCLYWQRGELVSISAWRC</sequence>
<dbReference type="AlphaFoldDB" id="A0A835PWA6"/>
<dbReference type="Pfam" id="PF03514">
    <property type="entry name" value="GRAS"/>
    <property type="match status" value="1"/>
</dbReference>
<evidence type="ECO:0000313" key="5">
    <source>
        <dbReference type="EMBL" id="KAG0457167.1"/>
    </source>
</evidence>